<comment type="catalytic activity">
    <reaction evidence="10">
        <text>tRNA(Trp) + L-tryptophan + ATP = L-tryptophyl-tRNA(Trp) + AMP + diphosphate + H(+)</text>
        <dbReference type="Rhea" id="RHEA:24080"/>
        <dbReference type="Rhea" id="RHEA-COMP:9671"/>
        <dbReference type="Rhea" id="RHEA-COMP:9705"/>
        <dbReference type="ChEBI" id="CHEBI:15378"/>
        <dbReference type="ChEBI" id="CHEBI:30616"/>
        <dbReference type="ChEBI" id="CHEBI:33019"/>
        <dbReference type="ChEBI" id="CHEBI:57912"/>
        <dbReference type="ChEBI" id="CHEBI:78442"/>
        <dbReference type="ChEBI" id="CHEBI:78535"/>
        <dbReference type="ChEBI" id="CHEBI:456215"/>
        <dbReference type="EC" id="6.1.1.2"/>
    </reaction>
</comment>
<dbReference type="InterPro" id="IPR001412">
    <property type="entry name" value="aa-tRNA-synth_I_CS"/>
</dbReference>
<keyword evidence="5 12" id="KW-0547">Nucleotide-binding</keyword>
<dbReference type="NCBIfam" id="TIGR00233">
    <property type="entry name" value="trpS"/>
    <property type="match status" value="1"/>
</dbReference>
<accession>A0AAD4LHH4</accession>
<evidence type="ECO:0000256" key="2">
    <source>
        <dbReference type="ARBA" id="ARBA00005594"/>
    </source>
</evidence>
<dbReference type="Proteomes" id="UP001201163">
    <property type="component" value="Unassembled WGS sequence"/>
</dbReference>
<evidence type="ECO:0000256" key="12">
    <source>
        <dbReference type="RuleBase" id="RU363036"/>
    </source>
</evidence>
<dbReference type="Gene3D" id="3.40.50.620">
    <property type="entry name" value="HUPs"/>
    <property type="match status" value="1"/>
</dbReference>
<evidence type="ECO:0000256" key="1">
    <source>
        <dbReference type="ARBA" id="ARBA00004305"/>
    </source>
</evidence>
<name>A0AAD4LHH4_9AGAM</name>
<keyword evidence="7 12" id="KW-0648">Protein biosynthesis</keyword>
<protein>
    <recommendedName>
        <fullName evidence="11">Tryptophan--tRNA ligase, mitochondrial</fullName>
        <ecNumber evidence="3">6.1.1.2</ecNumber>
    </recommendedName>
    <alternativeName>
        <fullName evidence="9">Tryptophanyl-tRNA synthetase</fullName>
    </alternativeName>
</protein>
<dbReference type="GO" id="GO:0005759">
    <property type="term" value="C:mitochondrial matrix"/>
    <property type="evidence" value="ECO:0007669"/>
    <property type="project" value="UniProtKB-SubCell"/>
</dbReference>
<dbReference type="GO" id="GO:0004830">
    <property type="term" value="F:tryptophan-tRNA ligase activity"/>
    <property type="evidence" value="ECO:0007669"/>
    <property type="project" value="UniProtKB-EC"/>
</dbReference>
<dbReference type="GO" id="GO:0070183">
    <property type="term" value="P:mitochondrial tryptophanyl-tRNA aminoacylation"/>
    <property type="evidence" value="ECO:0007669"/>
    <property type="project" value="TreeGrafter"/>
</dbReference>
<keyword evidence="14" id="KW-1185">Reference proteome</keyword>
<keyword evidence="6 12" id="KW-0067">ATP-binding</keyword>
<dbReference type="PANTHER" id="PTHR43766">
    <property type="entry name" value="TRYPTOPHAN--TRNA LIGASE, MITOCHONDRIAL"/>
    <property type="match status" value="1"/>
</dbReference>
<dbReference type="Gene3D" id="1.10.240.10">
    <property type="entry name" value="Tyrosyl-Transfer RNA Synthetase"/>
    <property type="match status" value="1"/>
</dbReference>
<evidence type="ECO:0000256" key="6">
    <source>
        <dbReference type="ARBA" id="ARBA00022840"/>
    </source>
</evidence>
<evidence type="ECO:0000256" key="7">
    <source>
        <dbReference type="ARBA" id="ARBA00022917"/>
    </source>
</evidence>
<dbReference type="PANTHER" id="PTHR43766:SF1">
    <property type="entry name" value="TRYPTOPHAN--TRNA LIGASE, MITOCHONDRIAL"/>
    <property type="match status" value="1"/>
</dbReference>
<dbReference type="AlphaFoldDB" id="A0AAD4LHH4"/>
<evidence type="ECO:0000256" key="8">
    <source>
        <dbReference type="ARBA" id="ARBA00023146"/>
    </source>
</evidence>
<dbReference type="PROSITE" id="PS00178">
    <property type="entry name" value="AA_TRNA_LIGASE_I"/>
    <property type="match status" value="1"/>
</dbReference>
<dbReference type="FunFam" id="3.40.50.620:FF:000082">
    <property type="entry name" value="MSW1p Mitochondrial tryptophanyl-tRNA synthetase"/>
    <property type="match status" value="1"/>
</dbReference>
<evidence type="ECO:0000256" key="11">
    <source>
        <dbReference type="ARBA" id="ARBA00069760"/>
    </source>
</evidence>
<dbReference type="InterPro" id="IPR024109">
    <property type="entry name" value="Trp-tRNA-ligase_bac-type"/>
</dbReference>
<organism evidence="13 14">
    <name type="scientific">Lactarius akahatsu</name>
    <dbReference type="NCBI Taxonomy" id="416441"/>
    <lineage>
        <taxon>Eukaryota</taxon>
        <taxon>Fungi</taxon>
        <taxon>Dikarya</taxon>
        <taxon>Basidiomycota</taxon>
        <taxon>Agaricomycotina</taxon>
        <taxon>Agaricomycetes</taxon>
        <taxon>Russulales</taxon>
        <taxon>Russulaceae</taxon>
        <taxon>Lactarius</taxon>
    </lineage>
</organism>
<dbReference type="GO" id="GO:0005524">
    <property type="term" value="F:ATP binding"/>
    <property type="evidence" value="ECO:0007669"/>
    <property type="project" value="UniProtKB-KW"/>
</dbReference>
<dbReference type="InterPro" id="IPR002306">
    <property type="entry name" value="Trp-tRNA-ligase"/>
</dbReference>
<dbReference type="CDD" id="cd00806">
    <property type="entry name" value="TrpRS_core"/>
    <property type="match status" value="1"/>
</dbReference>
<reference evidence="13" key="1">
    <citation type="submission" date="2022-01" db="EMBL/GenBank/DDBJ databases">
        <title>Comparative genomics reveals a dynamic genome evolution in the ectomycorrhizal milk-cap (Lactarius) mushrooms.</title>
        <authorList>
            <consortium name="DOE Joint Genome Institute"/>
            <person name="Lebreton A."/>
            <person name="Tang N."/>
            <person name="Kuo A."/>
            <person name="LaButti K."/>
            <person name="Drula E."/>
            <person name="Barry K."/>
            <person name="Clum A."/>
            <person name="Lipzen A."/>
            <person name="Mousain D."/>
            <person name="Ng V."/>
            <person name="Wang R."/>
            <person name="Wang X."/>
            <person name="Dai Y."/>
            <person name="Henrissat B."/>
            <person name="Grigoriev I.V."/>
            <person name="Guerin-Laguette A."/>
            <person name="Yu F."/>
            <person name="Martin F.M."/>
        </authorList>
    </citation>
    <scope>NUCLEOTIDE SEQUENCE</scope>
    <source>
        <strain evidence="13">QP</strain>
    </source>
</reference>
<evidence type="ECO:0000256" key="9">
    <source>
        <dbReference type="ARBA" id="ARBA00030268"/>
    </source>
</evidence>
<comment type="caution">
    <text evidence="13">The sequence shown here is derived from an EMBL/GenBank/DDBJ whole genome shotgun (WGS) entry which is preliminary data.</text>
</comment>
<comment type="similarity">
    <text evidence="2 12">Belongs to the class-I aminoacyl-tRNA synthetase family.</text>
</comment>
<proteinExistence type="inferred from homology"/>
<comment type="subcellular location">
    <subcellularLocation>
        <location evidence="1">Mitochondrion matrix</location>
    </subcellularLocation>
</comment>
<evidence type="ECO:0000256" key="10">
    <source>
        <dbReference type="ARBA" id="ARBA00049929"/>
    </source>
</evidence>
<dbReference type="Pfam" id="PF00579">
    <property type="entry name" value="tRNA-synt_1b"/>
    <property type="match status" value="1"/>
</dbReference>
<dbReference type="InterPro" id="IPR050203">
    <property type="entry name" value="Trp-tRNA_synthetase"/>
</dbReference>
<sequence>MRRVHFPFKFTAPQPCSLCTSSPSSLRTVYNRGRPPSTRSISTKPERSAARTIFSGIQPTGIPHLGNYFGALANWVRLQDAAVPEDKLFFSVVGWHALTLPQDPKALSEARAAMIALILASGVDPRRSIVFHQDEVQNHTELAWILGCMTPLGKLKRMTTWKTRLAVSRNANDESEVDDSLLNAGLFTYPILQAADILAYRATHVPVGDDQQQHLELTRDICEIFNRTYPKPAPLFRLPEIILTPSKRILSLRDPTAKMSKSAVDPNSRILLTDSYDTIAKRIRAAVTDSISGITFDPVNRPGTSNLLTILSACTGETPTALAGRYEGSNHGVLKKDVVEVVEETLRRPRAEFARLREDRAFLLGVARDGAEKAREYSDRTMVEVRKRVGLN</sequence>
<dbReference type="EMBL" id="JAKELL010000026">
    <property type="protein sequence ID" value="KAH8991586.1"/>
    <property type="molecule type" value="Genomic_DNA"/>
</dbReference>
<dbReference type="HAMAP" id="MF_00140_B">
    <property type="entry name" value="Trp_tRNA_synth_B"/>
    <property type="match status" value="1"/>
</dbReference>
<evidence type="ECO:0000313" key="13">
    <source>
        <dbReference type="EMBL" id="KAH8991586.1"/>
    </source>
</evidence>
<dbReference type="FunFam" id="1.10.240.10:FF:000002">
    <property type="entry name" value="Tryptophan--tRNA ligase"/>
    <property type="match status" value="1"/>
</dbReference>
<dbReference type="EC" id="6.1.1.2" evidence="3"/>
<keyword evidence="4 12" id="KW-0436">Ligase</keyword>
<dbReference type="InterPro" id="IPR002305">
    <property type="entry name" value="aa-tRNA-synth_Ic"/>
</dbReference>
<dbReference type="InterPro" id="IPR014729">
    <property type="entry name" value="Rossmann-like_a/b/a_fold"/>
</dbReference>
<dbReference type="PRINTS" id="PR01039">
    <property type="entry name" value="TRNASYNTHTRP"/>
</dbReference>
<evidence type="ECO:0000313" key="14">
    <source>
        <dbReference type="Proteomes" id="UP001201163"/>
    </source>
</evidence>
<gene>
    <name evidence="13" type="ORF">EDB92DRAFT_2053888</name>
</gene>
<dbReference type="SUPFAM" id="SSF52374">
    <property type="entry name" value="Nucleotidylyl transferase"/>
    <property type="match status" value="1"/>
</dbReference>
<evidence type="ECO:0000256" key="4">
    <source>
        <dbReference type="ARBA" id="ARBA00022598"/>
    </source>
</evidence>
<keyword evidence="8 12" id="KW-0030">Aminoacyl-tRNA synthetase</keyword>
<evidence type="ECO:0000256" key="5">
    <source>
        <dbReference type="ARBA" id="ARBA00022741"/>
    </source>
</evidence>
<evidence type="ECO:0000256" key="3">
    <source>
        <dbReference type="ARBA" id="ARBA00013161"/>
    </source>
</evidence>